<accession>A0A9W7DE47</accession>
<feature type="binding site" evidence="10">
    <location>
        <position position="143"/>
    </location>
    <ligand>
        <name>substrate</name>
    </ligand>
</feature>
<comment type="similarity">
    <text evidence="1 8">Belongs to the metallo-dependent hydrolases superfamily. NagA family.</text>
</comment>
<protein>
    <recommendedName>
        <fullName evidence="3 8">N-acetylglucosamine-6-phosphate deacetylase</fullName>
        <ecNumber evidence="2 8">3.5.1.25</ecNumber>
    </recommendedName>
</protein>
<keyword evidence="5 8" id="KW-0378">Hydrolase</keyword>
<feature type="binding site" evidence="11">
    <location>
        <position position="222"/>
    </location>
    <ligand>
        <name>Zn(2+)</name>
        <dbReference type="ChEBI" id="CHEBI:29105"/>
    </ligand>
</feature>
<dbReference type="GO" id="GO:0006046">
    <property type="term" value="P:N-acetylglucosamine catabolic process"/>
    <property type="evidence" value="ECO:0007669"/>
    <property type="project" value="TreeGrafter"/>
</dbReference>
<feature type="active site" description="Proton donor/acceptor" evidence="9">
    <location>
        <position position="282"/>
    </location>
</feature>
<evidence type="ECO:0000313" key="14">
    <source>
        <dbReference type="Proteomes" id="UP001165063"/>
    </source>
</evidence>
<keyword evidence="4 11" id="KW-0479">Metal-binding</keyword>
<proteinExistence type="inferred from homology"/>
<gene>
    <name evidence="13" type="ORF">Amon01_000174500</name>
</gene>
<evidence type="ECO:0000259" key="12">
    <source>
        <dbReference type="Pfam" id="PF01979"/>
    </source>
</evidence>
<evidence type="ECO:0000256" key="10">
    <source>
        <dbReference type="PIRSR" id="PIRSR038994-2"/>
    </source>
</evidence>
<comment type="catalytic activity">
    <reaction evidence="7 8">
        <text>N-acetyl-D-glucosamine 6-phosphate + H2O = D-glucosamine 6-phosphate + acetate</text>
        <dbReference type="Rhea" id="RHEA:22936"/>
        <dbReference type="ChEBI" id="CHEBI:15377"/>
        <dbReference type="ChEBI" id="CHEBI:30089"/>
        <dbReference type="ChEBI" id="CHEBI:57513"/>
        <dbReference type="ChEBI" id="CHEBI:58725"/>
        <dbReference type="EC" id="3.5.1.25"/>
    </reaction>
</comment>
<dbReference type="AlphaFoldDB" id="A0A9W7DE47"/>
<dbReference type="Pfam" id="PF01979">
    <property type="entry name" value="Amidohydro_1"/>
    <property type="match status" value="1"/>
</dbReference>
<evidence type="ECO:0000256" key="6">
    <source>
        <dbReference type="ARBA" id="ARBA00023277"/>
    </source>
</evidence>
<keyword evidence="6 8" id="KW-0119">Carbohydrate metabolism</keyword>
<sequence>MAIIKFTNGLLCDEGHLRAGDLYVDTYTGKIIVPQSQETVDKTIDLMGLILAPGFIDIQINGCFGFNYTDYQSDWSYEQGYDECMKKLLTTGTTSVCPTIVTSTPKNYSKILPKLKHRRETSRTESLGSHCEGPIISTKKKGCHNVNNLKRPRSKKEFYDVYGGKQNLKNIKIITAAPELDGKLDIIPEIVANDVVYAVGHTEAKFETALKAVDQGATMLTHTFNAMPQPHHRDPGPIGLLGLSDSSKAPFYGLISDGIHVDPTYIKLAYDVNKDKLCLVTDATFAMGLPDGDYVWENAVQSKRGAVLKLKGTDTIAGSVATLAYCMRNAMKWCNIPLAEAVKCVTNNPARSVGFENTKGFLKVDHDADLVILDHNGFVQKVYKLGNEVAGSNNHFTPLKSHL</sequence>
<name>A0A9W7DE47_AMBMO</name>
<organism evidence="13 14">
    <name type="scientific">Ambrosiozyma monospora</name>
    <name type="common">Yeast</name>
    <name type="synonym">Endomycopsis monosporus</name>
    <dbReference type="NCBI Taxonomy" id="43982"/>
    <lineage>
        <taxon>Eukaryota</taxon>
        <taxon>Fungi</taxon>
        <taxon>Dikarya</taxon>
        <taxon>Ascomycota</taxon>
        <taxon>Saccharomycotina</taxon>
        <taxon>Pichiomycetes</taxon>
        <taxon>Pichiales</taxon>
        <taxon>Pichiaceae</taxon>
        <taxon>Ambrosiozyma</taxon>
    </lineage>
</organism>
<evidence type="ECO:0000256" key="3">
    <source>
        <dbReference type="ARBA" id="ARBA00018029"/>
    </source>
</evidence>
<dbReference type="GO" id="GO:0046872">
    <property type="term" value="F:metal ion binding"/>
    <property type="evidence" value="ECO:0007669"/>
    <property type="project" value="UniProtKB-KW"/>
</dbReference>
<feature type="binding site" evidence="10">
    <location>
        <position position="233"/>
    </location>
    <ligand>
        <name>substrate</name>
    </ligand>
</feature>
<evidence type="ECO:0000256" key="1">
    <source>
        <dbReference type="ARBA" id="ARBA00010716"/>
    </source>
</evidence>
<dbReference type="GO" id="GO:0008448">
    <property type="term" value="F:N-acetylglucosamine-6-phosphate deacetylase activity"/>
    <property type="evidence" value="ECO:0007669"/>
    <property type="project" value="UniProtKB-UniRule"/>
</dbReference>
<dbReference type="PANTHER" id="PTHR11113">
    <property type="entry name" value="N-ACETYLGLUCOSAMINE-6-PHOSPHATE DEACETYLASE"/>
    <property type="match status" value="1"/>
</dbReference>
<feature type="binding site" evidence="10">
    <location>
        <position position="260"/>
    </location>
    <ligand>
        <name>substrate</name>
    </ligand>
</feature>
<dbReference type="PANTHER" id="PTHR11113:SF14">
    <property type="entry name" value="N-ACETYLGLUCOSAMINE-6-PHOSPHATE DEACETYLASE"/>
    <property type="match status" value="1"/>
</dbReference>
<dbReference type="InterPro" id="IPR003764">
    <property type="entry name" value="GlcNAc_6-P_deAcase"/>
</dbReference>
<dbReference type="InterPro" id="IPR011059">
    <property type="entry name" value="Metal-dep_hydrolase_composite"/>
</dbReference>
<dbReference type="InterPro" id="IPR006680">
    <property type="entry name" value="Amidohydro-rel"/>
</dbReference>
<keyword evidence="14" id="KW-1185">Reference proteome</keyword>
<feature type="binding site" evidence="11">
    <location>
        <position position="132"/>
    </location>
    <ligand>
        <name>Zn(2+)</name>
        <dbReference type="ChEBI" id="CHEBI:29105"/>
    </ligand>
</feature>
<reference evidence="13" key="1">
    <citation type="submission" date="2023-04" db="EMBL/GenBank/DDBJ databases">
        <title>Ambrosiozyma monospora NBRC 1965.</title>
        <authorList>
            <person name="Ichikawa N."/>
            <person name="Sato H."/>
            <person name="Tonouchi N."/>
        </authorList>
    </citation>
    <scope>NUCLEOTIDE SEQUENCE</scope>
    <source>
        <strain evidence="13">NBRC 1965</strain>
    </source>
</reference>
<feature type="binding site" evidence="10">
    <location>
        <begin position="225"/>
        <end position="226"/>
    </location>
    <ligand>
        <name>substrate</name>
    </ligand>
</feature>
<dbReference type="NCBIfam" id="TIGR00221">
    <property type="entry name" value="nagA"/>
    <property type="match status" value="1"/>
</dbReference>
<dbReference type="Gene3D" id="3.20.20.140">
    <property type="entry name" value="Metal-dependent hydrolases"/>
    <property type="match status" value="1"/>
</dbReference>
<evidence type="ECO:0000256" key="5">
    <source>
        <dbReference type="ARBA" id="ARBA00022801"/>
    </source>
</evidence>
<dbReference type="EMBL" id="BSXU01000565">
    <property type="protein sequence ID" value="GMG21126.1"/>
    <property type="molecule type" value="Genomic_DNA"/>
</dbReference>
<dbReference type="Gene3D" id="2.30.40.10">
    <property type="entry name" value="Urease, subunit C, domain 1"/>
    <property type="match status" value="1"/>
</dbReference>
<dbReference type="SUPFAM" id="SSF51556">
    <property type="entry name" value="Metallo-dependent hydrolases"/>
    <property type="match status" value="1"/>
</dbReference>
<comment type="caution">
    <text evidence="13">The sequence shown here is derived from an EMBL/GenBank/DDBJ whole genome shotgun (WGS) entry which is preliminary data.</text>
</comment>
<dbReference type="EC" id="3.5.1.25" evidence="2 8"/>
<feature type="binding site" evidence="11">
    <location>
        <position position="201"/>
    </location>
    <ligand>
        <name>Zn(2+)</name>
        <dbReference type="ChEBI" id="CHEBI:29105"/>
    </ligand>
</feature>
<comment type="cofactor">
    <cofactor evidence="11">
        <name>a divalent metal cation</name>
        <dbReference type="ChEBI" id="CHEBI:60240"/>
    </cofactor>
    <text evidence="11">Binds 1 divalent metal cation per subunit.</text>
</comment>
<evidence type="ECO:0000256" key="7">
    <source>
        <dbReference type="ARBA" id="ARBA00047647"/>
    </source>
</evidence>
<dbReference type="InterPro" id="IPR032466">
    <property type="entry name" value="Metal_Hydrolase"/>
</dbReference>
<feature type="domain" description="Amidohydrolase-related" evidence="12">
    <location>
        <begin position="50"/>
        <end position="389"/>
    </location>
</feature>
<evidence type="ECO:0000256" key="9">
    <source>
        <dbReference type="PIRSR" id="PIRSR038994-1"/>
    </source>
</evidence>
<evidence type="ECO:0000256" key="4">
    <source>
        <dbReference type="ARBA" id="ARBA00022723"/>
    </source>
</evidence>
<dbReference type="SUPFAM" id="SSF51338">
    <property type="entry name" value="Composite domain of metallo-dependent hydrolases"/>
    <property type="match status" value="1"/>
</dbReference>
<feature type="binding site" evidence="10">
    <location>
        <begin position="316"/>
        <end position="318"/>
    </location>
    <ligand>
        <name>substrate</name>
    </ligand>
</feature>
<dbReference type="CDD" id="cd00854">
    <property type="entry name" value="NagA"/>
    <property type="match status" value="1"/>
</dbReference>
<dbReference type="OrthoDB" id="10264777at2759"/>
<evidence type="ECO:0000256" key="8">
    <source>
        <dbReference type="PIRNR" id="PIRNR038994"/>
    </source>
</evidence>
<evidence type="ECO:0000256" key="2">
    <source>
        <dbReference type="ARBA" id="ARBA00011899"/>
    </source>
</evidence>
<evidence type="ECO:0000256" key="11">
    <source>
        <dbReference type="PIRSR" id="PIRSR038994-3"/>
    </source>
</evidence>
<dbReference type="Proteomes" id="UP001165063">
    <property type="component" value="Unassembled WGS sequence"/>
</dbReference>
<evidence type="ECO:0000313" key="13">
    <source>
        <dbReference type="EMBL" id="GMG21126.1"/>
    </source>
</evidence>
<dbReference type="PIRSF" id="PIRSF038994">
    <property type="entry name" value="NagA"/>
    <property type="match status" value="1"/>
</dbReference>